<dbReference type="AlphaFoldDB" id="A0A1J1HT62"/>
<sequence>MQELKACAIEQDKQWNSSTNTSGFDYLFLACVYNSVVLTTHDITELTVRNELKLPFHFNVFHIKKNTNEKLSKDILLWAISYL</sequence>
<keyword evidence="2" id="KW-1185">Reference proteome</keyword>
<name>A0A1J1HT62_9DIPT</name>
<protein>
    <submittedName>
        <fullName evidence="1">CLUMA_CG003139, isoform A</fullName>
    </submittedName>
</protein>
<evidence type="ECO:0000313" key="1">
    <source>
        <dbReference type="EMBL" id="CRK89385.1"/>
    </source>
</evidence>
<reference evidence="1 2" key="1">
    <citation type="submission" date="2015-04" db="EMBL/GenBank/DDBJ databases">
        <authorList>
            <person name="Syromyatnikov M.Y."/>
            <person name="Popov V.N."/>
        </authorList>
    </citation>
    <scope>NUCLEOTIDE SEQUENCE [LARGE SCALE GENOMIC DNA]</scope>
</reference>
<proteinExistence type="predicted"/>
<accession>A0A1J1HT62</accession>
<gene>
    <name evidence="1" type="ORF">CLUMA_CG003139</name>
</gene>
<evidence type="ECO:0000313" key="2">
    <source>
        <dbReference type="Proteomes" id="UP000183832"/>
    </source>
</evidence>
<organism evidence="1 2">
    <name type="scientific">Clunio marinus</name>
    <dbReference type="NCBI Taxonomy" id="568069"/>
    <lineage>
        <taxon>Eukaryota</taxon>
        <taxon>Metazoa</taxon>
        <taxon>Ecdysozoa</taxon>
        <taxon>Arthropoda</taxon>
        <taxon>Hexapoda</taxon>
        <taxon>Insecta</taxon>
        <taxon>Pterygota</taxon>
        <taxon>Neoptera</taxon>
        <taxon>Endopterygota</taxon>
        <taxon>Diptera</taxon>
        <taxon>Nematocera</taxon>
        <taxon>Chironomoidea</taxon>
        <taxon>Chironomidae</taxon>
        <taxon>Clunio</taxon>
    </lineage>
</organism>
<dbReference type="EMBL" id="CVRI01000012">
    <property type="protein sequence ID" value="CRK89385.1"/>
    <property type="molecule type" value="Genomic_DNA"/>
</dbReference>
<dbReference type="Proteomes" id="UP000183832">
    <property type="component" value="Unassembled WGS sequence"/>
</dbReference>